<evidence type="ECO:0000313" key="6">
    <source>
        <dbReference type="Proteomes" id="UP000492821"/>
    </source>
</evidence>
<dbReference type="AlphaFoldDB" id="A0A7E4ZVU2"/>
<reference evidence="7" key="2">
    <citation type="submission" date="2020-10" db="UniProtKB">
        <authorList>
            <consortium name="WormBaseParasite"/>
        </authorList>
    </citation>
    <scope>IDENTIFICATION</scope>
</reference>
<dbReference type="EC" id="2.7.1.82" evidence="5"/>
<dbReference type="Proteomes" id="UP000492821">
    <property type="component" value="Unassembled WGS sequence"/>
</dbReference>
<dbReference type="SUPFAM" id="SSF56112">
    <property type="entry name" value="Protein kinase-like (PK-like)"/>
    <property type="match status" value="1"/>
</dbReference>
<organism evidence="6 7">
    <name type="scientific">Panagrellus redivivus</name>
    <name type="common">Microworm</name>
    <dbReference type="NCBI Taxonomy" id="6233"/>
    <lineage>
        <taxon>Eukaryota</taxon>
        <taxon>Metazoa</taxon>
        <taxon>Ecdysozoa</taxon>
        <taxon>Nematoda</taxon>
        <taxon>Chromadorea</taxon>
        <taxon>Rhabditida</taxon>
        <taxon>Tylenchina</taxon>
        <taxon>Panagrolaimomorpha</taxon>
        <taxon>Panagrolaimoidea</taxon>
        <taxon>Panagrolaimidae</taxon>
        <taxon>Panagrellus</taxon>
    </lineage>
</organism>
<comment type="pathway">
    <text evidence="3">Phospholipid metabolism; phosphatidylethanolamine biosynthesis; phosphatidylethanolamine from ethanolamine: step 1/3.</text>
</comment>
<dbReference type="Gene3D" id="3.30.200.20">
    <property type="entry name" value="Phosphorylase Kinase, domain 1"/>
    <property type="match status" value="1"/>
</dbReference>
<keyword evidence="1" id="KW-0594">Phospholipid biosynthesis</keyword>
<proteinExistence type="inferred from homology"/>
<keyword evidence="1" id="KW-0444">Lipid biosynthesis</keyword>
<evidence type="ECO:0000256" key="5">
    <source>
        <dbReference type="ARBA" id="ARBA00038874"/>
    </source>
</evidence>
<evidence type="ECO:0000256" key="3">
    <source>
        <dbReference type="ARBA" id="ARBA00037883"/>
    </source>
</evidence>
<reference evidence="6" key="1">
    <citation type="journal article" date="2013" name="Genetics">
        <title>The draft genome and transcriptome of Panagrellus redivivus are shaped by the harsh demands of a free-living lifestyle.</title>
        <authorList>
            <person name="Srinivasan J."/>
            <person name="Dillman A.R."/>
            <person name="Macchietto M.G."/>
            <person name="Heikkinen L."/>
            <person name="Lakso M."/>
            <person name="Fracchia K.M."/>
            <person name="Antoshechkin I."/>
            <person name="Mortazavi A."/>
            <person name="Wong G."/>
            <person name="Sternberg P.W."/>
        </authorList>
    </citation>
    <scope>NUCLEOTIDE SEQUENCE [LARGE SCALE GENOMIC DNA]</scope>
    <source>
        <strain evidence="6">MT8872</strain>
    </source>
</reference>
<dbReference type="Gene3D" id="3.90.1200.10">
    <property type="match status" value="1"/>
</dbReference>
<keyword evidence="6" id="KW-1185">Reference proteome</keyword>
<dbReference type="GO" id="GO:0006646">
    <property type="term" value="P:phosphatidylethanolamine biosynthetic process"/>
    <property type="evidence" value="ECO:0007669"/>
    <property type="project" value="TreeGrafter"/>
</dbReference>
<sequence>MAWLRIHQKAAPMNAFLVSFMSSKGVAKPDLKPLPAIKLCSQGKHEGCSLLSSGANMTLESLPVKTYDVEIDISDDALIKKQTLAILKDLRPQWQADSIKFKTFTQGITNRIFRVTHQNYPEDKLIFRVFGKNTNKVIDRLCELETIAKMSEAGLAAPLHAKFSNGIVCGYLEGDTLDSASVREPQITEKICEAMARMHQIPVEPTEGPFIFNKMRQYLDNLPQSFPLDSQTALFNRYFGNNDLQEQFVHLKKLLTALETPVVFCHNDLLVYNILYDNAKDEVHFIDYEYAAPNYQLFDIANHFCEYAGVEEPDYSLCPTNDQKRAFLKSYLTYFLKREPQKTEVDASFAMIPFFEAASHFFWCLWALIQAANSTLDFDYLKYAIVRHQMFVKVINIISSA</sequence>
<protein>
    <recommendedName>
        <fullName evidence="5">ethanolamine kinase</fullName>
        <ecNumber evidence="5">2.7.1.82</ecNumber>
    </recommendedName>
</protein>
<dbReference type="GO" id="GO:0005737">
    <property type="term" value="C:cytoplasm"/>
    <property type="evidence" value="ECO:0007669"/>
    <property type="project" value="TreeGrafter"/>
</dbReference>
<dbReference type="Pfam" id="PF01633">
    <property type="entry name" value="Choline_kinase"/>
    <property type="match status" value="1"/>
</dbReference>
<evidence type="ECO:0000313" key="7">
    <source>
        <dbReference type="WBParaSite" id="Pan_g20321.t1"/>
    </source>
</evidence>
<accession>A0A7E4ZVU2</accession>
<keyword evidence="2" id="KW-1208">Phospholipid metabolism</keyword>
<comment type="similarity">
    <text evidence="4">Belongs to the choline/ethanolamine kinase family.</text>
</comment>
<evidence type="ECO:0000256" key="2">
    <source>
        <dbReference type="ARBA" id="ARBA00023264"/>
    </source>
</evidence>
<evidence type="ECO:0000256" key="4">
    <source>
        <dbReference type="ARBA" id="ARBA00038211"/>
    </source>
</evidence>
<name>A0A7E4ZVU2_PANRE</name>
<dbReference type="CDD" id="cd05157">
    <property type="entry name" value="ETNK_euk"/>
    <property type="match status" value="1"/>
</dbReference>
<evidence type="ECO:0000256" key="1">
    <source>
        <dbReference type="ARBA" id="ARBA00023209"/>
    </source>
</evidence>
<dbReference type="PANTHER" id="PTHR22603:SF66">
    <property type="entry name" value="ETHANOLAMINE KINASE"/>
    <property type="match status" value="1"/>
</dbReference>
<dbReference type="WBParaSite" id="Pan_g20321.t1">
    <property type="protein sequence ID" value="Pan_g20321.t1"/>
    <property type="gene ID" value="Pan_g20321"/>
</dbReference>
<dbReference type="PANTHER" id="PTHR22603">
    <property type="entry name" value="CHOLINE/ETHANOALAMINE KINASE"/>
    <property type="match status" value="1"/>
</dbReference>
<dbReference type="GO" id="GO:0004305">
    <property type="term" value="F:ethanolamine kinase activity"/>
    <property type="evidence" value="ECO:0007669"/>
    <property type="project" value="UniProtKB-EC"/>
</dbReference>
<keyword evidence="1" id="KW-0443">Lipid metabolism</keyword>
<dbReference type="InterPro" id="IPR011009">
    <property type="entry name" value="Kinase-like_dom_sf"/>
</dbReference>